<reference evidence="2" key="1">
    <citation type="submission" date="2023-10" db="EMBL/GenBank/DDBJ databases">
        <authorList>
            <person name="Chen Y."/>
            <person name="Shah S."/>
            <person name="Dougan E. K."/>
            <person name="Thang M."/>
            <person name="Chan C."/>
        </authorList>
    </citation>
    <scope>NUCLEOTIDE SEQUENCE [LARGE SCALE GENOMIC DNA]</scope>
</reference>
<dbReference type="Proteomes" id="UP001189429">
    <property type="component" value="Unassembled WGS sequence"/>
</dbReference>
<gene>
    <name evidence="2" type="ORF">PCOR1329_LOCUS32315</name>
</gene>
<keyword evidence="3" id="KW-1185">Reference proteome</keyword>
<comment type="caution">
    <text evidence="2">The sequence shown here is derived from an EMBL/GenBank/DDBJ whole genome shotgun (WGS) entry which is preliminary data.</text>
</comment>
<feature type="region of interest" description="Disordered" evidence="1">
    <location>
        <begin position="442"/>
        <end position="477"/>
    </location>
</feature>
<dbReference type="EMBL" id="CAUYUJ010013046">
    <property type="protein sequence ID" value="CAK0835302.1"/>
    <property type="molecule type" value="Genomic_DNA"/>
</dbReference>
<sequence>MEALVGGINAFIQRYPIDQRCYEYLTTSSSAVITRVLQEFRPPREGEPDYSGLVTSWIKRMRTQNGEGPAGIAMGAGDMAGGPEMTQEMVNEFFMKYPCDERATEYFNVSPREVQTAVVTQFRPRSEGDADYSAAITSFIRYKSTKGAGKGAPAGGMGGAAPGVMPVQQFAGAGFQRPAGAANPNAAWAIAEIDPLAAPLDLEAFRAQYPMDDRAWDFLQNVDPRVQRRVVETFRPMREGEADYSAKITAYVKSNKQIWQEASADVALTQEAVDAFFTKYPCDEKATEYFNQCPREMQAAILRDFRPRSEGDADYSAAMTSFIKYKSSAPWAAGKGGGGKGGGCMGGMGGAAPGMMPAQQFAGAGMQTGGPLTQQAVDMFFQRYPCDQRACEYFSSCSVDVQTAVVQQFRPRTEGDSDYSAAMTAFIKRCLGGGMPPQQFAPQQQFAQQPQQFAQQPQQFAQQQFGGPAAKRMRTGI</sequence>
<name>A0ABN9ST39_9DINO</name>
<evidence type="ECO:0000313" key="2">
    <source>
        <dbReference type="EMBL" id="CAK0835302.1"/>
    </source>
</evidence>
<protein>
    <submittedName>
        <fullName evidence="2">Uncharacterized protein</fullName>
    </submittedName>
</protein>
<accession>A0ABN9ST39</accession>
<proteinExistence type="predicted"/>
<organism evidence="2 3">
    <name type="scientific">Prorocentrum cordatum</name>
    <dbReference type="NCBI Taxonomy" id="2364126"/>
    <lineage>
        <taxon>Eukaryota</taxon>
        <taxon>Sar</taxon>
        <taxon>Alveolata</taxon>
        <taxon>Dinophyceae</taxon>
        <taxon>Prorocentrales</taxon>
        <taxon>Prorocentraceae</taxon>
        <taxon>Prorocentrum</taxon>
    </lineage>
</organism>
<evidence type="ECO:0000256" key="1">
    <source>
        <dbReference type="SAM" id="MobiDB-lite"/>
    </source>
</evidence>
<feature type="compositionally biased region" description="Low complexity" evidence="1">
    <location>
        <begin position="442"/>
        <end position="470"/>
    </location>
</feature>
<evidence type="ECO:0000313" key="3">
    <source>
        <dbReference type="Proteomes" id="UP001189429"/>
    </source>
</evidence>